<accession>A0A830F3E1</accession>
<gene>
    <name evidence="3" type="ORF">GCM10009067_24750</name>
</gene>
<evidence type="ECO:0000313" key="4">
    <source>
        <dbReference type="Proteomes" id="UP000614221"/>
    </source>
</evidence>
<evidence type="ECO:0000256" key="1">
    <source>
        <dbReference type="ARBA" id="ARBA00023172"/>
    </source>
</evidence>
<dbReference type="Proteomes" id="UP000614221">
    <property type="component" value="Unassembled WGS sequence"/>
</dbReference>
<dbReference type="InterPro" id="IPR013762">
    <property type="entry name" value="Integrase-like_cat_sf"/>
</dbReference>
<dbReference type="PROSITE" id="PS51898">
    <property type="entry name" value="TYR_RECOMBINASE"/>
    <property type="match status" value="1"/>
</dbReference>
<feature type="domain" description="Tyr recombinase" evidence="2">
    <location>
        <begin position="230"/>
        <end position="422"/>
    </location>
</feature>
<dbReference type="GO" id="GO:0015074">
    <property type="term" value="P:DNA integration"/>
    <property type="evidence" value="ECO:0007669"/>
    <property type="project" value="InterPro"/>
</dbReference>
<organism evidence="3 4">
    <name type="scientific">Haloarcula sebkhae</name>
    <dbReference type="NCBI Taxonomy" id="932660"/>
    <lineage>
        <taxon>Archaea</taxon>
        <taxon>Methanobacteriati</taxon>
        <taxon>Methanobacteriota</taxon>
        <taxon>Stenosarchaea group</taxon>
        <taxon>Halobacteria</taxon>
        <taxon>Halobacteriales</taxon>
        <taxon>Haloarculaceae</taxon>
        <taxon>Haloarcula</taxon>
    </lineage>
</organism>
<dbReference type="EMBL" id="BMPD01000004">
    <property type="protein sequence ID" value="GGK71459.1"/>
    <property type="molecule type" value="Genomic_DNA"/>
</dbReference>
<sequence length="431" mass="48486">MIQTNQLDQFVGCCRSTPKPMSKIRYSTMDFADCESFYHETVVPTMETNGLDPTAETPTYTWLNRQFPGFVKHLQRRFDLSPGQFYDEIGVPEATTPSGSFDFLSDNTQQAIEAYLDELSTRRGRADATIDTRRSILRRYGKVYTNIHDTKDLLAPLENPDERVAEMDRVAATFDAMDQLDDALTTLASRRKYVQDTRQFYKHLVMFGNAAYNPLADLEIRFGWDTTPSWNNKALDRNAVQQLYAAATDQRDRFIVVACCGWGLRPSEVASLHIRQLNLDPDDDSHPYIEFGDGERKNGPGTVALLAGLETVKRRIETLGGPEWSGYLLPSPSAATGHLTAETVRRRFKSVAEAADVTVDGATPTPKTGRRFWYTTYGAAVRRVAERFEDVAAEQGSASAQVVLDNYLSESEARSHRRAEMRETLAGLFVE</sequence>
<comment type="caution">
    <text evidence="3">The sequence shown here is derived from an EMBL/GenBank/DDBJ whole genome shotgun (WGS) entry which is preliminary data.</text>
</comment>
<dbReference type="InterPro" id="IPR002104">
    <property type="entry name" value="Integrase_catalytic"/>
</dbReference>
<name>A0A830F3E1_9EURY</name>
<dbReference type="AlphaFoldDB" id="A0A830F3E1"/>
<keyword evidence="1" id="KW-0233">DNA recombination</keyword>
<dbReference type="Gene3D" id="1.10.443.10">
    <property type="entry name" value="Intergrase catalytic core"/>
    <property type="match status" value="1"/>
</dbReference>
<protein>
    <recommendedName>
        <fullName evidence="2">Tyr recombinase domain-containing protein</fullName>
    </recommendedName>
</protein>
<evidence type="ECO:0000313" key="3">
    <source>
        <dbReference type="EMBL" id="GGK71459.1"/>
    </source>
</evidence>
<proteinExistence type="predicted"/>
<dbReference type="SUPFAM" id="SSF56349">
    <property type="entry name" value="DNA breaking-rejoining enzymes"/>
    <property type="match status" value="1"/>
</dbReference>
<dbReference type="GO" id="GO:0003677">
    <property type="term" value="F:DNA binding"/>
    <property type="evidence" value="ECO:0007669"/>
    <property type="project" value="InterPro"/>
</dbReference>
<reference evidence="3" key="1">
    <citation type="journal article" date="2014" name="Int. J. Syst. Evol. Microbiol.">
        <title>Complete genome sequence of Corynebacterium casei LMG S-19264T (=DSM 44701T), isolated from a smear-ripened cheese.</title>
        <authorList>
            <consortium name="US DOE Joint Genome Institute (JGI-PGF)"/>
            <person name="Walter F."/>
            <person name="Albersmeier A."/>
            <person name="Kalinowski J."/>
            <person name="Ruckert C."/>
        </authorList>
    </citation>
    <scope>NUCLEOTIDE SEQUENCE</scope>
    <source>
        <strain evidence="3">JCM 19018</strain>
    </source>
</reference>
<reference evidence="3" key="2">
    <citation type="submission" date="2020-09" db="EMBL/GenBank/DDBJ databases">
        <authorList>
            <person name="Sun Q."/>
            <person name="Ohkuma M."/>
        </authorList>
    </citation>
    <scope>NUCLEOTIDE SEQUENCE</scope>
    <source>
        <strain evidence="3">JCM 19018</strain>
    </source>
</reference>
<dbReference type="GO" id="GO:0006310">
    <property type="term" value="P:DNA recombination"/>
    <property type="evidence" value="ECO:0007669"/>
    <property type="project" value="UniProtKB-KW"/>
</dbReference>
<evidence type="ECO:0000259" key="2">
    <source>
        <dbReference type="PROSITE" id="PS51898"/>
    </source>
</evidence>
<dbReference type="InterPro" id="IPR011010">
    <property type="entry name" value="DNA_brk_join_enz"/>
</dbReference>